<gene>
    <name evidence="2" type="ORF">GCM10017581_096200</name>
</gene>
<evidence type="ECO:0000256" key="1">
    <source>
        <dbReference type="SAM" id="Phobius"/>
    </source>
</evidence>
<reference evidence="2" key="1">
    <citation type="journal article" date="2014" name="Int. J. Syst. Evol. Microbiol.">
        <title>Complete genome sequence of Corynebacterium casei LMG S-19264T (=DSM 44701T), isolated from a smear-ripened cheese.</title>
        <authorList>
            <consortium name="US DOE Joint Genome Institute (JGI-PGF)"/>
            <person name="Walter F."/>
            <person name="Albersmeier A."/>
            <person name="Kalinowski J."/>
            <person name="Ruckert C."/>
        </authorList>
    </citation>
    <scope>NUCLEOTIDE SEQUENCE</scope>
    <source>
        <strain evidence="2">VKM Ac-1321</strain>
    </source>
</reference>
<feature type="transmembrane region" description="Helical" evidence="1">
    <location>
        <begin position="334"/>
        <end position="353"/>
    </location>
</feature>
<feature type="transmembrane region" description="Helical" evidence="1">
    <location>
        <begin position="374"/>
        <end position="395"/>
    </location>
</feature>
<protein>
    <recommendedName>
        <fullName evidence="4">FtsX-like permease family protein</fullName>
    </recommendedName>
</protein>
<evidence type="ECO:0008006" key="4">
    <source>
        <dbReference type="Google" id="ProtNLM"/>
    </source>
</evidence>
<feature type="transmembrane region" description="Helical" evidence="1">
    <location>
        <begin position="458"/>
        <end position="477"/>
    </location>
</feature>
<feature type="transmembrane region" description="Helical" evidence="1">
    <location>
        <begin position="302"/>
        <end position="328"/>
    </location>
</feature>
<feature type="transmembrane region" description="Helical" evidence="1">
    <location>
        <begin position="834"/>
        <end position="856"/>
    </location>
</feature>
<comment type="caution">
    <text evidence="2">The sequence shown here is derived from an EMBL/GenBank/DDBJ whole genome shotgun (WGS) entry which is preliminary data.</text>
</comment>
<organism evidence="2 3">
    <name type="scientific">Dactylosporangium matsuzakiense</name>
    <dbReference type="NCBI Taxonomy" id="53360"/>
    <lineage>
        <taxon>Bacteria</taxon>
        <taxon>Bacillati</taxon>
        <taxon>Actinomycetota</taxon>
        <taxon>Actinomycetes</taxon>
        <taxon>Micromonosporales</taxon>
        <taxon>Micromonosporaceae</taxon>
        <taxon>Dactylosporangium</taxon>
    </lineage>
</organism>
<keyword evidence="1" id="KW-1133">Transmembrane helix</keyword>
<feature type="transmembrane region" description="Helical" evidence="1">
    <location>
        <begin position="884"/>
        <end position="908"/>
    </location>
</feature>
<reference evidence="2" key="2">
    <citation type="submission" date="2023-01" db="EMBL/GenBank/DDBJ databases">
        <authorList>
            <person name="Sun Q."/>
            <person name="Evtushenko L."/>
        </authorList>
    </citation>
    <scope>NUCLEOTIDE SEQUENCE</scope>
    <source>
        <strain evidence="2">VKM Ac-1321</strain>
    </source>
</reference>
<accession>A0A9W6KTH9</accession>
<dbReference type="AlphaFoldDB" id="A0A9W6KTH9"/>
<dbReference type="RefSeq" id="WP_271190196.1">
    <property type="nucleotide sequence ID" value="NZ_BSFP01000115.1"/>
</dbReference>
<sequence length="962" mass="96878">MLALIWGAIVARRVVSTGMFLLAALVSTGLSLAPWYAARATDAAADARIAAAPQSERTVSATGTVSLDLAGETVVQTFAASAGRALALPVAGQAVGVEVAATLTAGDRQLALPLRYREALCANAVVDGSCPQATGDVVLSAPSAERLGVRVGDRLDVTTGPAAPRRPLRLAGIYRPADPLSWYWSGADAAWTTFDTVAASATTVRATFDALLGPSVFTSGGELTAGVERMRRVPLQVDTAGAALADRIAADRQVVARGVLLAAAQLAVIGWLAMAVAARCAAEARRSDAAQLALRGARRWRLLAATGGQTGVPLAAGALAGALIGVLADGPARLPIAGGVLAAALLSAVLADWRTTGLPVERLLHAAAPRPPRLGTAVVEVCVLGLAGASIYQSLAAHSAIGVQLLAPGTLAASAAILVGRLLVPAATAAGRSALVNGRVAAGFGALLLARRSSAYRMLPLLTAAGCLLAVAAQHWAEAGQARHDRSAVEVGGQRVLTVAPGDRAHLLNAVRAADPGGHQAMAVVAGLGPGGEPVLAVDSPRLPYVLAGPAPLDPRRLRPAAPPPITFAGTGLTLTADVPAVSDDLPDAGAAPPTGPPVLLATLVVTATGAPLTARFTPLDGRTGTADASVPGCRSGCRLVTFELAGGRAVELQRLDADGRAVITPDVFADPGRWRTGAGNVAATVSMRSYDGRLALAAVTPGLSKLPVDGRLYVVDAPVPLPAAVAGRPPAADQRGTGAIDLFGGRAVPVEPIAAPLLPGVGTHGVLVDLEYADRIAGGAPRAERQQVWLAPGAPADVTDRLRAAGLTVVGEDSVTAADARQARFGPAAADRYGLLMGGLALLAAAIALLVIAAVQRRARGEEFVALRRQGVPAAALHAAGRWAALVPILLAALTAGLAAAVARAIAHPPIPVFTDAWPAPAGNPGVAAIALLATTAAAAALFAGCALAPQYRTGGWPWRR</sequence>
<keyword evidence="1" id="KW-0812">Transmembrane</keyword>
<keyword evidence="1" id="KW-0472">Membrane</keyword>
<evidence type="ECO:0000313" key="2">
    <source>
        <dbReference type="EMBL" id="GLL07861.1"/>
    </source>
</evidence>
<keyword evidence="3" id="KW-1185">Reference proteome</keyword>
<feature type="transmembrane region" description="Helical" evidence="1">
    <location>
        <begin position="401"/>
        <end position="424"/>
    </location>
</feature>
<dbReference type="EMBL" id="BSFP01000115">
    <property type="protein sequence ID" value="GLL07861.1"/>
    <property type="molecule type" value="Genomic_DNA"/>
</dbReference>
<name>A0A9W6KTH9_9ACTN</name>
<dbReference type="Proteomes" id="UP001143480">
    <property type="component" value="Unassembled WGS sequence"/>
</dbReference>
<feature type="transmembrane region" description="Helical" evidence="1">
    <location>
        <begin position="259"/>
        <end position="281"/>
    </location>
</feature>
<proteinExistence type="predicted"/>
<feature type="transmembrane region" description="Helical" evidence="1">
    <location>
        <begin position="928"/>
        <end position="953"/>
    </location>
</feature>
<evidence type="ECO:0000313" key="3">
    <source>
        <dbReference type="Proteomes" id="UP001143480"/>
    </source>
</evidence>